<evidence type="ECO:0000313" key="2">
    <source>
        <dbReference type="Proteomes" id="UP000824469"/>
    </source>
</evidence>
<feature type="non-terminal residue" evidence="1">
    <location>
        <position position="80"/>
    </location>
</feature>
<accession>A0AA38C6U5</accession>
<name>A0AA38C6U5_TAXCH</name>
<dbReference type="AlphaFoldDB" id="A0AA38C6U5"/>
<gene>
    <name evidence="1" type="ORF">KI387_038458</name>
</gene>
<organism evidence="1 2">
    <name type="scientific">Taxus chinensis</name>
    <name type="common">Chinese yew</name>
    <name type="synonym">Taxus wallichiana var. chinensis</name>
    <dbReference type="NCBI Taxonomy" id="29808"/>
    <lineage>
        <taxon>Eukaryota</taxon>
        <taxon>Viridiplantae</taxon>
        <taxon>Streptophyta</taxon>
        <taxon>Embryophyta</taxon>
        <taxon>Tracheophyta</taxon>
        <taxon>Spermatophyta</taxon>
        <taxon>Pinopsida</taxon>
        <taxon>Pinidae</taxon>
        <taxon>Conifers II</taxon>
        <taxon>Cupressales</taxon>
        <taxon>Taxaceae</taxon>
        <taxon>Taxus</taxon>
    </lineage>
</organism>
<sequence length="80" mass="9380">MPELWESPARLLLSELRENPMLVLVTEQKNPDPALVLELEENPTLQILRNFEKASTRFKPSIHFRSSTLQKNLQNPRRKT</sequence>
<proteinExistence type="predicted"/>
<reference evidence="1 2" key="1">
    <citation type="journal article" date="2021" name="Nat. Plants">
        <title>The Taxus genome provides insights into paclitaxel biosynthesis.</title>
        <authorList>
            <person name="Xiong X."/>
            <person name="Gou J."/>
            <person name="Liao Q."/>
            <person name="Li Y."/>
            <person name="Zhou Q."/>
            <person name="Bi G."/>
            <person name="Li C."/>
            <person name="Du R."/>
            <person name="Wang X."/>
            <person name="Sun T."/>
            <person name="Guo L."/>
            <person name="Liang H."/>
            <person name="Lu P."/>
            <person name="Wu Y."/>
            <person name="Zhang Z."/>
            <person name="Ro D.K."/>
            <person name="Shang Y."/>
            <person name="Huang S."/>
            <person name="Yan J."/>
        </authorList>
    </citation>
    <scope>NUCLEOTIDE SEQUENCE [LARGE SCALE GENOMIC DNA]</scope>
    <source>
        <strain evidence="1">Ta-2019</strain>
    </source>
</reference>
<evidence type="ECO:0000313" key="1">
    <source>
        <dbReference type="EMBL" id="KAH9294870.1"/>
    </source>
</evidence>
<dbReference type="EMBL" id="JAHRHJ020000011">
    <property type="protein sequence ID" value="KAH9294870.1"/>
    <property type="molecule type" value="Genomic_DNA"/>
</dbReference>
<keyword evidence="2" id="KW-1185">Reference proteome</keyword>
<comment type="caution">
    <text evidence="1">The sequence shown here is derived from an EMBL/GenBank/DDBJ whole genome shotgun (WGS) entry which is preliminary data.</text>
</comment>
<dbReference type="Proteomes" id="UP000824469">
    <property type="component" value="Unassembled WGS sequence"/>
</dbReference>
<protein>
    <submittedName>
        <fullName evidence="1">Uncharacterized protein</fullName>
    </submittedName>
</protein>